<dbReference type="EMBL" id="BAABKP010000001">
    <property type="protein sequence ID" value="GAA4788567.1"/>
    <property type="molecule type" value="Genomic_DNA"/>
</dbReference>
<organism evidence="2 3">
    <name type="scientific">Rothia endophytica</name>
    <dbReference type="NCBI Taxonomy" id="1324766"/>
    <lineage>
        <taxon>Bacteria</taxon>
        <taxon>Bacillati</taxon>
        <taxon>Actinomycetota</taxon>
        <taxon>Actinomycetes</taxon>
        <taxon>Micrococcales</taxon>
        <taxon>Micrococcaceae</taxon>
        <taxon>Rothia</taxon>
    </lineage>
</organism>
<protein>
    <recommendedName>
        <fullName evidence="4">Amino acid transporter</fullName>
    </recommendedName>
</protein>
<keyword evidence="1" id="KW-1133">Transmembrane helix</keyword>
<proteinExistence type="predicted"/>
<keyword evidence="1" id="KW-0472">Membrane</keyword>
<reference evidence="3" key="1">
    <citation type="journal article" date="2019" name="Int. J. Syst. Evol. Microbiol.">
        <title>The Global Catalogue of Microorganisms (GCM) 10K type strain sequencing project: providing services to taxonomists for standard genome sequencing and annotation.</title>
        <authorList>
            <consortium name="The Broad Institute Genomics Platform"/>
            <consortium name="The Broad Institute Genome Sequencing Center for Infectious Disease"/>
            <person name="Wu L."/>
            <person name="Ma J."/>
        </authorList>
    </citation>
    <scope>NUCLEOTIDE SEQUENCE [LARGE SCALE GENOMIC DNA]</scope>
    <source>
        <strain evidence="3">JCM 18541</strain>
    </source>
</reference>
<evidence type="ECO:0000256" key="1">
    <source>
        <dbReference type="SAM" id="Phobius"/>
    </source>
</evidence>
<evidence type="ECO:0000313" key="2">
    <source>
        <dbReference type="EMBL" id="GAA4788567.1"/>
    </source>
</evidence>
<evidence type="ECO:0000313" key="3">
    <source>
        <dbReference type="Proteomes" id="UP001500187"/>
    </source>
</evidence>
<dbReference type="Proteomes" id="UP001500187">
    <property type="component" value="Unassembled WGS sequence"/>
</dbReference>
<comment type="caution">
    <text evidence="2">The sequence shown here is derived from an EMBL/GenBank/DDBJ whole genome shotgun (WGS) entry which is preliminary data.</text>
</comment>
<sequence length="78" mass="8430">MSSEISELPYSSLIRTLSIVAGVFTVVGTISGVTMLLMKWDHNSAPQILSVLPMLLLPAAFICLVAVLFLAVLRRRAS</sequence>
<keyword evidence="3" id="KW-1185">Reference proteome</keyword>
<name>A0ABP9B327_9MICC</name>
<feature type="transmembrane region" description="Helical" evidence="1">
    <location>
        <begin position="12"/>
        <end position="38"/>
    </location>
</feature>
<accession>A0ABP9B327</accession>
<keyword evidence="1" id="KW-0812">Transmembrane</keyword>
<dbReference type="RefSeq" id="WP_251379402.1">
    <property type="nucleotide sequence ID" value="NZ_BAABKP010000001.1"/>
</dbReference>
<feature type="transmembrane region" description="Helical" evidence="1">
    <location>
        <begin position="50"/>
        <end position="73"/>
    </location>
</feature>
<evidence type="ECO:0008006" key="4">
    <source>
        <dbReference type="Google" id="ProtNLM"/>
    </source>
</evidence>
<gene>
    <name evidence="2" type="ORF">GCM10023352_02940</name>
</gene>